<keyword evidence="2" id="KW-0472">Membrane</keyword>
<organism evidence="3 4">
    <name type="scientific">Psylliodes chrysocephalus</name>
    <dbReference type="NCBI Taxonomy" id="3402493"/>
    <lineage>
        <taxon>Eukaryota</taxon>
        <taxon>Metazoa</taxon>
        <taxon>Ecdysozoa</taxon>
        <taxon>Arthropoda</taxon>
        <taxon>Hexapoda</taxon>
        <taxon>Insecta</taxon>
        <taxon>Pterygota</taxon>
        <taxon>Neoptera</taxon>
        <taxon>Endopterygota</taxon>
        <taxon>Coleoptera</taxon>
        <taxon>Polyphaga</taxon>
        <taxon>Cucujiformia</taxon>
        <taxon>Chrysomeloidea</taxon>
        <taxon>Chrysomelidae</taxon>
        <taxon>Galerucinae</taxon>
        <taxon>Alticini</taxon>
        <taxon>Psylliodes</taxon>
    </lineage>
</organism>
<proteinExistence type="predicted"/>
<feature type="transmembrane region" description="Helical" evidence="2">
    <location>
        <begin position="75"/>
        <end position="98"/>
    </location>
</feature>
<keyword evidence="2" id="KW-1133">Transmembrane helix</keyword>
<dbReference type="OrthoDB" id="26525at2759"/>
<gene>
    <name evidence="3" type="ORF">PSYICH_LOCUS5048</name>
</gene>
<protein>
    <submittedName>
        <fullName evidence="3">Uncharacterized protein</fullName>
    </submittedName>
</protein>
<name>A0A9P0G8T7_9CUCU</name>
<evidence type="ECO:0000313" key="3">
    <source>
        <dbReference type="EMBL" id="CAH1104178.1"/>
    </source>
</evidence>
<feature type="transmembrane region" description="Helical" evidence="2">
    <location>
        <begin position="110"/>
        <end position="128"/>
    </location>
</feature>
<keyword evidence="2" id="KW-0812">Transmembrane</keyword>
<evidence type="ECO:0000256" key="2">
    <source>
        <dbReference type="SAM" id="Phobius"/>
    </source>
</evidence>
<dbReference type="Proteomes" id="UP001153636">
    <property type="component" value="Chromosome 16"/>
</dbReference>
<dbReference type="AlphaFoldDB" id="A0A9P0G8T7"/>
<sequence length="237" mass="25318">MVDCDEIMAGRGSTRNPSSAGGGRKPGGGGGGGGGGGSRPSSGEASYSTAFSHIILAGTGTYCFQHLTSICSCAFAYHISRCSFIIVIVNSVIGVWRFGNPLYGASIDPLYGFTTAVQDLFVLPLVAATLLEKYGYPRDYIYATLSVPVIPLLSYLIGYETVKTESEKLIAVLGCAGIAWLSFINDNYYGMATCASYIMISFFVKESGDNSLKIPTQDLCNYAMCFFSYFALRAILD</sequence>
<feature type="region of interest" description="Disordered" evidence="1">
    <location>
        <begin position="9"/>
        <end position="43"/>
    </location>
</feature>
<reference evidence="3" key="1">
    <citation type="submission" date="2022-01" db="EMBL/GenBank/DDBJ databases">
        <authorList>
            <person name="King R."/>
        </authorList>
    </citation>
    <scope>NUCLEOTIDE SEQUENCE</scope>
</reference>
<feature type="transmembrane region" description="Helical" evidence="2">
    <location>
        <begin position="169"/>
        <end position="184"/>
    </location>
</feature>
<feature type="transmembrane region" description="Helical" evidence="2">
    <location>
        <begin position="140"/>
        <end position="157"/>
    </location>
</feature>
<feature type="compositionally biased region" description="Gly residues" evidence="1">
    <location>
        <begin position="20"/>
        <end position="38"/>
    </location>
</feature>
<dbReference type="EMBL" id="OV651828">
    <property type="protein sequence ID" value="CAH1104178.1"/>
    <property type="molecule type" value="Genomic_DNA"/>
</dbReference>
<evidence type="ECO:0000256" key="1">
    <source>
        <dbReference type="SAM" id="MobiDB-lite"/>
    </source>
</evidence>
<evidence type="ECO:0000313" key="4">
    <source>
        <dbReference type="Proteomes" id="UP001153636"/>
    </source>
</evidence>
<keyword evidence="4" id="KW-1185">Reference proteome</keyword>
<accession>A0A9P0G8T7</accession>